<dbReference type="EMBL" id="JAACJJ010000046">
    <property type="protein sequence ID" value="KAF5313887.1"/>
    <property type="molecule type" value="Genomic_DNA"/>
</dbReference>
<name>A0A8H5EVJ8_9AGAR</name>
<dbReference type="Pfam" id="PF01636">
    <property type="entry name" value="APH"/>
    <property type="match status" value="1"/>
</dbReference>
<dbReference type="InterPro" id="IPR003660">
    <property type="entry name" value="HAMP_dom"/>
</dbReference>
<proteinExistence type="predicted"/>
<feature type="domain" description="HAMP" evidence="1">
    <location>
        <begin position="121"/>
        <end position="152"/>
    </location>
</feature>
<evidence type="ECO:0000259" key="1">
    <source>
        <dbReference type="PROSITE" id="PS50885"/>
    </source>
</evidence>
<dbReference type="InterPro" id="IPR051678">
    <property type="entry name" value="AGP_Transferase"/>
</dbReference>
<dbReference type="PANTHER" id="PTHR21310:SF54">
    <property type="entry name" value="AMINOGLYCOSIDE PHOSPHOTRANSFERASE DOMAIN-CONTAINING PROTEIN"/>
    <property type="match status" value="1"/>
</dbReference>
<comment type="caution">
    <text evidence="2">The sequence shown here is derived from an EMBL/GenBank/DDBJ whole genome shotgun (WGS) entry which is preliminary data.</text>
</comment>
<protein>
    <recommendedName>
        <fullName evidence="1">HAMP domain-containing protein</fullName>
    </recommendedName>
</protein>
<sequence>MDHLTAESDNTLGLSMIPRDPTIFFNNWHDAQKLPAPAQIRTSAFDFHYETLQQSSSQRILYFPDLGLVIKHGKRTTMVEGQTLWAISRFCPAVRASTVYGWCTDNSEVFMYLSYIAGVTLDSRLETLSEDELTDVARQMETMLGSIRGLRQPLEEIFIGTPDRGPIHDQIWRHDKPKCAFSATREFNEALFAFAEGRVPQFPEHELFQYVRASFSDTASIRFSHTDLSPLNIIISPTSTEVMGIIDWQESGWYPDFWEYVKARYLAPVKWDKYIDIMLRPCKREFEALSIYISCGLIM</sequence>
<dbReference type="SUPFAM" id="SSF56112">
    <property type="entry name" value="Protein kinase-like (PK-like)"/>
    <property type="match status" value="1"/>
</dbReference>
<dbReference type="GO" id="GO:0016020">
    <property type="term" value="C:membrane"/>
    <property type="evidence" value="ECO:0007669"/>
    <property type="project" value="InterPro"/>
</dbReference>
<dbReference type="Gene3D" id="3.90.1200.10">
    <property type="match status" value="1"/>
</dbReference>
<accession>A0A8H5EVJ8</accession>
<organism evidence="2 3">
    <name type="scientific">Psilocybe cf. subviscida</name>
    <dbReference type="NCBI Taxonomy" id="2480587"/>
    <lineage>
        <taxon>Eukaryota</taxon>
        <taxon>Fungi</taxon>
        <taxon>Dikarya</taxon>
        <taxon>Basidiomycota</taxon>
        <taxon>Agaricomycotina</taxon>
        <taxon>Agaricomycetes</taxon>
        <taxon>Agaricomycetidae</taxon>
        <taxon>Agaricales</taxon>
        <taxon>Agaricineae</taxon>
        <taxon>Strophariaceae</taxon>
        <taxon>Psilocybe</taxon>
    </lineage>
</organism>
<dbReference type="PANTHER" id="PTHR21310">
    <property type="entry name" value="AMINOGLYCOSIDE PHOSPHOTRANSFERASE-RELATED-RELATED"/>
    <property type="match status" value="1"/>
</dbReference>
<reference evidence="2 3" key="1">
    <citation type="journal article" date="2020" name="ISME J.">
        <title>Uncovering the hidden diversity of litter-decomposition mechanisms in mushroom-forming fungi.</title>
        <authorList>
            <person name="Floudas D."/>
            <person name="Bentzer J."/>
            <person name="Ahren D."/>
            <person name="Johansson T."/>
            <person name="Persson P."/>
            <person name="Tunlid A."/>
        </authorList>
    </citation>
    <scope>NUCLEOTIDE SEQUENCE [LARGE SCALE GENOMIC DNA]</scope>
    <source>
        <strain evidence="2 3">CBS 101986</strain>
    </source>
</reference>
<dbReference type="AlphaFoldDB" id="A0A8H5EVJ8"/>
<evidence type="ECO:0000313" key="3">
    <source>
        <dbReference type="Proteomes" id="UP000567179"/>
    </source>
</evidence>
<dbReference type="Proteomes" id="UP000567179">
    <property type="component" value="Unassembled WGS sequence"/>
</dbReference>
<keyword evidence="3" id="KW-1185">Reference proteome</keyword>
<dbReference type="InterPro" id="IPR011009">
    <property type="entry name" value="Kinase-like_dom_sf"/>
</dbReference>
<dbReference type="OrthoDB" id="2906425at2759"/>
<dbReference type="PROSITE" id="PS50885">
    <property type="entry name" value="HAMP"/>
    <property type="match status" value="1"/>
</dbReference>
<evidence type="ECO:0000313" key="2">
    <source>
        <dbReference type="EMBL" id="KAF5313887.1"/>
    </source>
</evidence>
<gene>
    <name evidence="2" type="ORF">D9619_013023</name>
</gene>
<dbReference type="GO" id="GO:0007165">
    <property type="term" value="P:signal transduction"/>
    <property type="evidence" value="ECO:0007669"/>
    <property type="project" value="InterPro"/>
</dbReference>
<dbReference type="InterPro" id="IPR002575">
    <property type="entry name" value="Aminoglycoside_PTrfase"/>
</dbReference>